<keyword evidence="2" id="KW-1185">Reference proteome</keyword>
<organism evidence="1 2">
    <name type="scientific">Holdemania filiformis</name>
    <dbReference type="NCBI Taxonomy" id="61171"/>
    <lineage>
        <taxon>Bacteria</taxon>
        <taxon>Bacillati</taxon>
        <taxon>Bacillota</taxon>
        <taxon>Erysipelotrichia</taxon>
        <taxon>Erysipelotrichales</taxon>
        <taxon>Erysipelotrichaceae</taxon>
        <taxon>Holdemania</taxon>
    </lineage>
</organism>
<evidence type="ECO:0000313" key="1">
    <source>
        <dbReference type="EMBL" id="RGR73125.1"/>
    </source>
</evidence>
<name>A0A412FY72_9FIRM</name>
<dbReference type="GeneID" id="83015969"/>
<accession>A0A412FY72</accession>
<protein>
    <submittedName>
        <fullName evidence="1">Uncharacterized protein</fullName>
    </submittedName>
</protein>
<dbReference type="Proteomes" id="UP000284178">
    <property type="component" value="Unassembled WGS sequence"/>
</dbReference>
<dbReference type="EMBL" id="QRUP01000013">
    <property type="protein sequence ID" value="RGR73125.1"/>
    <property type="molecule type" value="Genomic_DNA"/>
</dbReference>
<dbReference type="RefSeq" id="WP_117895310.1">
    <property type="nucleotide sequence ID" value="NZ_CABJCV010000013.1"/>
</dbReference>
<reference evidence="1 2" key="1">
    <citation type="submission" date="2018-08" db="EMBL/GenBank/DDBJ databases">
        <title>A genome reference for cultivated species of the human gut microbiota.</title>
        <authorList>
            <person name="Zou Y."/>
            <person name="Xue W."/>
            <person name="Luo G."/>
        </authorList>
    </citation>
    <scope>NUCLEOTIDE SEQUENCE [LARGE SCALE GENOMIC DNA]</scope>
    <source>
        <strain evidence="1 2">AF24-29</strain>
    </source>
</reference>
<proteinExistence type="predicted"/>
<gene>
    <name evidence="1" type="ORF">DWY25_11240</name>
</gene>
<sequence length="59" mass="6680">MKIKLEAELKTGVSKAGKPFEYLALSFPNGYDKMIFLSPAEKYMLQGILSDQIRNQQKA</sequence>
<evidence type="ECO:0000313" key="2">
    <source>
        <dbReference type="Proteomes" id="UP000284178"/>
    </source>
</evidence>
<dbReference type="AlphaFoldDB" id="A0A412FY72"/>
<comment type="caution">
    <text evidence="1">The sequence shown here is derived from an EMBL/GenBank/DDBJ whole genome shotgun (WGS) entry which is preliminary data.</text>
</comment>